<sequence length="140" mass="15421">MSRSASVSVPRRELYVVPERRGSLELEETPRLHDQRDFDSWPCDSFFLLPDAVLSMDAGAFRADLMSLDPALSASLPDWDLPGLTGRASPSSNSHHRDLTTSKPRSQTTSKPDRRSLCLLDHHEGLTVHSAGQGTVLIGQ</sequence>
<dbReference type="EMBL" id="JAWZYT010001118">
    <property type="protein sequence ID" value="KAK4315328.1"/>
    <property type="molecule type" value="Genomic_DNA"/>
</dbReference>
<evidence type="ECO:0000313" key="2">
    <source>
        <dbReference type="EMBL" id="KAK4315328.1"/>
    </source>
</evidence>
<organism evidence="2 3">
    <name type="scientific">Petrolisthes manimaculis</name>
    <dbReference type="NCBI Taxonomy" id="1843537"/>
    <lineage>
        <taxon>Eukaryota</taxon>
        <taxon>Metazoa</taxon>
        <taxon>Ecdysozoa</taxon>
        <taxon>Arthropoda</taxon>
        <taxon>Crustacea</taxon>
        <taxon>Multicrustacea</taxon>
        <taxon>Malacostraca</taxon>
        <taxon>Eumalacostraca</taxon>
        <taxon>Eucarida</taxon>
        <taxon>Decapoda</taxon>
        <taxon>Pleocyemata</taxon>
        <taxon>Anomura</taxon>
        <taxon>Galatheoidea</taxon>
        <taxon>Porcellanidae</taxon>
        <taxon>Petrolisthes</taxon>
    </lineage>
</organism>
<comment type="caution">
    <text evidence="2">The sequence shown here is derived from an EMBL/GenBank/DDBJ whole genome shotgun (WGS) entry which is preliminary data.</text>
</comment>
<keyword evidence="3" id="KW-1185">Reference proteome</keyword>
<evidence type="ECO:0000256" key="1">
    <source>
        <dbReference type="SAM" id="MobiDB-lite"/>
    </source>
</evidence>
<dbReference type="AlphaFoldDB" id="A0AAE1PVN7"/>
<accession>A0AAE1PVN7</accession>
<name>A0AAE1PVN7_9EUCA</name>
<reference evidence="2" key="1">
    <citation type="submission" date="2023-11" db="EMBL/GenBank/DDBJ databases">
        <title>Genome assemblies of two species of porcelain crab, Petrolisthes cinctipes and Petrolisthes manimaculis (Anomura: Porcellanidae).</title>
        <authorList>
            <person name="Angst P."/>
        </authorList>
    </citation>
    <scope>NUCLEOTIDE SEQUENCE</scope>
    <source>
        <strain evidence="2">PB745_02</strain>
        <tissue evidence="2">Gill</tissue>
    </source>
</reference>
<proteinExistence type="predicted"/>
<dbReference type="Proteomes" id="UP001292094">
    <property type="component" value="Unassembled WGS sequence"/>
</dbReference>
<protein>
    <submittedName>
        <fullName evidence="2">Uncharacterized protein</fullName>
    </submittedName>
</protein>
<feature type="region of interest" description="Disordered" evidence="1">
    <location>
        <begin position="79"/>
        <end position="113"/>
    </location>
</feature>
<gene>
    <name evidence="2" type="ORF">Pmani_013454</name>
</gene>
<evidence type="ECO:0000313" key="3">
    <source>
        <dbReference type="Proteomes" id="UP001292094"/>
    </source>
</evidence>
<feature type="compositionally biased region" description="Polar residues" evidence="1">
    <location>
        <begin position="101"/>
        <end position="110"/>
    </location>
</feature>